<gene>
    <name evidence="8" type="ORF">BSTOLATCC_MIC12770</name>
</gene>
<evidence type="ECO:0000256" key="1">
    <source>
        <dbReference type="ARBA" id="ARBA00003701"/>
    </source>
</evidence>
<sequence>MQQPILGYYEIRSFAEPLRMLLTHFGVAFEDKQYTFGPAPDFDLSSWLNAKETLGFDFPNLPHFIDENIKLTETLAIYEYICAKYNPSYLGNTIVEKAYVAMLTGVLRDFNSPIGAASYSPDAATLLPQVLESQKTMLGRFVKYLEGKTFLVGDHPTYVDFYFYESLDRLDAIDPSYLAGISPLFEAYKGHVRSLTHVEEFVTRPNRPHFHGPVAGWRG</sequence>
<evidence type="ECO:0000256" key="3">
    <source>
        <dbReference type="ARBA" id="ARBA00012452"/>
    </source>
</evidence>
<dbReference type="PANTHER" id="PTHR11571">
    <property type="entry name" value="GLUTATHIONE S-TRANSFERASE"/>
    <property type="match status" value="1"/>
</dbReference>
<reference evidence="8" key="1">
    <citation type="submission" date="2021-09" db="EMBL/GenBank/DDBJ databases">
        <authorList>
            <consortium name="AG Swart"/>
            <person name="Singh M."/>
            <person name="Singh A."/>
            <person name="Seah K."/>
            <person name="Emmerich C."/>
        </authorList>
    </citation>
    <scope>NUCLEOTIDE SEQUENCE</scope>
    <source>
        <strain evidence="8">ATCC30299</strain>
    </source>
</reference>
<dbReference type="PROSITE" id="PS50404">
    <property type="entry name" value="GST_NTER"/>
    <property type="match status" value="1"/>
</dbReference>
<keyword evidence="9" id="KW-1185">Reference proteome</keyword>
<dbReference type="InterPro" id="IPR040079">
    <property type="entry name" value="Glutathione_S-Trfase"/>
</dbReference>
<dbReference type="InterPro" id="IPR010987">
    <property type="entry name" value="Glutathione-S-Trfase_C-like"/>
</dbReference>
<dbReference type="InterPro" id="IPR036249">
    <property type="entry name" value="Thioredoxin-like_sf"/>
</dbReference>
<dbReference type="InterPro" id="IPR004046">
    <property type="entry name" value="GST_C"/>
</dbReference>
<evidence type="ECO:0000313" key="8">
    <source>
        <dbReference type="EMBL" id="CAG9314992.1"/>
    </source>
</evidence>
<evidence type="ECO:0000259" key="6">
    <source>
        <dbReference type="PROSITE" id="PS50404"/>
    </source>
</evidence>
<evidence type="ECO:0000256" key="2">
    <source>
        <dbReference type="ARBA" id="ARBA00005861"/>
    </source>
</evidence>
<dbReference type="SFLD" id="SFLDS00019">
    <property type="entry name" value="Glutathione_Transferase_(cytos"/>
    <property type="match status" value="1"/>
</dbReference>
<dbReference type="Gene3D" id="1.20.1050.10">
    <property type="match status" value="1"/>
</dbReference>
<comment type="function">
    <text evidence="1">Conjugation of reduced glutathione to a wide number of exogenous and endogenous hydrophobic electrophiles.</text>
</comment>
<dbReference type="SUPFAM" id="SSF47616">
    <property type="entry name" value="GST C-terminal domain-like"/>
    <property type="match status" value="1"/>
</dbReference>
<keyword evidence="4" id="KW-0808">Transferase</keyword>
<dbReference type="Pfam" id="PF02798">
    <property type="entry name" value="GST_N"/>
    <property type="match status" value="1"/>
</dbReference>
<evidence type="ECO:0000256" key="4">
    <source>
        <dbReference type="ARBA" id="ARBA00022679"/>
    </source>
</evidence>
<feature type="domain" description="GST C-terminal" evidence="7">
    <location>
        <begin position="93"/>
        <end position="209"/>
    </location>
</feature>
<comment type="catalytic activity">
    <reaction evidence="5">
        <text>RX + glutathione = an S-substituted glutathione + a halide anion + H(+)</text>
        <dbReference type="Rhea" id="RHEA:16437"/>
        <dbReference type="ChEBI" id="CHEBI:15378"/>
        <dbReference type="ChEBI" id="CHEBI:16042"/>
        <dbReference type="ChEBI" id="CHEBI:17792"/>
        <dbReference type="ChEBI" id="CHEBI:57925"/>
        <dbReference type="ChEBI" id="CHEBI:90779"/>
        <dbReference type="EC" id="2.5.1.18"/>
    </reaction>
</comment>
<dbReference type="EMBL" id="CAJZBQ010000013">
    <property type="protein sequence ID" value="CAG9314992.1"/>
    <property type="molecule type" value="Genomic_DNA"/>
</dbReference>
<dbReference type="SUPFAM" id="SSF52833">
    <property type="entry name" value="Thioredoxin-like"/>
    <property type="match status" value="1"/>
</dbReference>
<dbReference type="InterPro" id="IPR050213">
    <property type="entry name" value="GST_superfamily"/>
</dbReference>
<dbReference type="Gene3D" id="3.40.30.10">
    <property type="entry name" value="Glutaredoxin"/>
    <property type="match status" value="1"/>
</dbReference>
<dbReference type="Pfam" id="PF14497">
    <property type="entry name" value="GST_C_3"/>
    <property type="match status" value="1"/>
</dbReference>
<evidence type="ECO:0000256" key="5">
    <source>
        <dbReference type="ARBA" id="ARBA00047960"/>
    </source>
</evidence>
<dbReference type="EC" id="2.5.1.18" evidence="3"/>
<dbReference type="AlphaFoldDB" id="A0AAU9IP49"/>
<organism evidence="8 9">
    <name type="scientific">Blepharisma stoltei</name>
    <dbReference type="NCBI Taxonomy" id="1481888"/>
    <lineage>
        <taxon>Eukaryota</taxon>
        <taxon>Sar</taxon>
        <taxon>Alveolata</taxon>
        <taxon>Ciliophora</taxon>
        <taxon>Postciliodesmatophora</taxon>
        <taxon>Heterotrichea</taxon>
        <taxon>Heterotrichida</taxon>
        <taxon>Blepharismidae</taxon>
        <taxon>Blepharisma</taxon>
    </lineage>
</organism>
<dbReference type="Proteomes" id="UP001162131">
    <property type="component" value="Unassembled WGS sequence"/>
</dbReference>
<evidence type="ECO:0000313" key="9">
    <source>
        <dbReference type="Proteomes" id="UP001162131"/>
    </source>
</evidence>
<dbReference type="PROSITE" id="PS50405">
    <property type="entry name" value="GST_CTER"/>
    <property type="match status" value="1"/>
</dbReference>
<dbReference type="GO" id="GO:0004364">
    <property type="term" value="F:glutathione transferase activity"/>
    <property type="evidence" value="ECO:0007669"/>
    <property type="project" value="UniProtKB-EC"/>
</dbReference>
<dbReference type="InterPro" id="IPR004045">
    <property type="entry name" value="Glutathione_S-Trfase_N"/>
</dbReference>
<evidence type="ECO:0000259" key="7">
    <source>
        <dbReference type="PROSITE" id="PS50405"/>
    </source>
</evidence>
<dbReference type="PANTHER" id="PTHR11571:SF222">
    <property type="entry name" value="GLUTATHIONE TRANSFERASE"/>
    <property type="match status" value="1"/>
</dbReference>
<dbReference type="InterPro" id="IPR036282">
    <property type="entry name" value="Glutathione-S-Trfase_C_sf"/>
</dbReference>
<accession>A0AAU9IP49</accession>
<feature type="domain" description="GST N-terminal" evidence="6">
    <location>
        <begin position="2"/>
        <end position="89"/>
    </location>
</feature>
<proteinExistence type="inferred from homology"/>
<comment type="similarity">
    <text evidence="2">Belongs to the GST superfamily. Mu family.</text>
</comment>
<protein>
    <recommendedName>
        <fullName evidence="3">glutathione transferase</fullName>
        <ecNumber evidence="3">2.5.1.18</ecNumber>
    </recommendedName>
</protein>
<name>A0AAU9IP49_9CILI</name>
<dbReference type="GO" id="GO:0006749">
    <property type="term" value="P:glutathione metabolic process"/>
    <property type="evidence" value="ECO:0007669"/>
    <property type="project" value="TreeGrafter"/>
</dbReference>
<comment type="caution">
    <text evidence="8">The sequence shown here is derived from an EMBL/GenBank/DDBJ whole genome shotgun (WGS) entry which is preliminary data.</text>
</comment>